<gene>
    <name evidence="17" type="ORF">H9913_12350</name>
</gene>
<evidence type="ECO:0000259" key="15">
    <source>
        <dbReference type="PROSITE" id="PS50109"/>
    </source>
</evidence>
<evidence type="ECO:0000256" key="10">
    <source>
        <dbReference type="ARBA" id="ARBA00022840"/>
    </source>
</evidence>
<accession>A0A9D2R9G7</accession>
<feature type="domain" description="Histidine kinase" evidence="15">
    <location>
        <begin position="161"/>
        <end position="378"/>
    </location>
</feature>
<comment type="subcellular location">
    <subcellularLocation>
        <location evidence="2">Cell membrane</location>
        <topology evidence="2">Multi-pass membrane protein</topology>
    </subcellularLocation>
</comment>
<evidence type="ECO:0000256" key="11">
    <source>
        <dbReference type="ARBA" id="ARBA00022989"/>
    </source>
</evidence>
<name>A0A9D2R9G7_9FIRM</name>
<feature type="transmembrane region" description="Helical" evidence="14">
    <location>
        <begin position="20"/>
        <end position="41"/>
    </location>
</feature>
<keyword evidence="5" id="KW-0597">Phosphoprotein</keyword>
<dbReference type="PROSITE" id="PS50109">
    <property type="entry name" value="HIS_KIN"/>
    <property type="match status" value="1"/>
</dbReference>
<dbReference type="InterPro" id="IPR050398">
    <property type="entry name" value="HssS/ArlS-like"/>
</dbReference>
<evidence type="ECO:0000256" key="13">
    <source>
        <dbReference type="ARBA" id="ARBA00023136"/>
    </source>
</evidence>
<feature type="domain" description="HAMP" evidence="16">
    <location>
        <begin position="94"/>
        <end position="146"/>
    </location>
</feature>
<protein>
    <recommendedName>
        <fullName evidence="3">histidine kinase</fullName>
        <ecNumber evidence="3">2.7.13.3</ecNumber>
    </recommendedName>
</protein>
<dbReference type="InterPro" id="IPR005467">
    <property type="entry name" value="His_kinase_dom"/>
</dbReference>
<dbReference type="SMART" id="SM00387">
    <property type="entry name" value="HATPase_c"/>
    <property type="match status" value="1"/>
</dbReference>
<dbReference type="SUPFAM" id="SSF47384">
    <property type="entry name" value="Homodimeric domain of signal transducing histidine kinase"/>
    <property type="match status" value="1"/>
</dbReference>
<dbReference type="Pfam" id="PF00672">
    <property type="entry name" value="HAMP"/>
    <property type="match status" value="1"/>
</dbReference>
<dbReference type="PROSITE" id="PS50885">
    <property type="entry name" value="HAMP"/>
    <property type="match status" value="1"/>
</dbReference>
<keyword evidence="7 14" id="KW-0812">Transmembrane</keyword>
<dbReference type="SMART" id="SM00388">
    <property type="entry name" value="HisKA"/>
    <property type="match status" value="1"/>
</dbReference>
<dbReference type="InterPro" id="IPR003594">
    <property type="entry name" value="HATPase_dom"/>
</dbReference>
<evidence type="ECO:0000256" key="3">
    <source>
        <dbReference type="ARBA" id="ARBA00012438"/>
    </source>
</evidence>
<evidence type="ECO:0000256" key="4">
    <source>
        <dbReference type="ARBA" id="ARBA00022475"/>
    </source>
</evidence>
<keyword evidence="13 14" id="KW-0472">Membrane</keyword>
<keyword evidence="12" id="KW-0902">Two-component regulatory system</keyword>
<keyword evidence="6" id="KW-0808">Transferase</keyword>
<organism evidence="17 18">
    <name type="scientific">Candidatus Blautia stercoripullorum</name>
    <dbReference type="NCBI Taxonomy" id="2838502"/>
    <lineage>
        <taxon>Bacteria</taxon>
        <taxon>Bacillati</taxon>
        <taxon>Bacillota</taxon>
        <taxon>Clostridia</taxon>
        <taxon>Lachnospirales</taxon>
        <taxon>Lachnospiraceae</taxon>
        <taxon>Blautia</taxon>
    </lineage>
</organism>
<keyword evidence="10" id="KW-0067">ATP-binding</keyword>
<dbReference type="EC" id="2.7.13.3" evidence="3"/>
<dbReference type="Gene3D" id="6.10.340.10">
    <property type="match status" value="1"/>
</dbReference>
<evidence type="ECO:0000313" key="18">
    <source>
        <dbReference type="Proteomes" id="UP000823850"/>
    </source>
</evidence>
<sequence>MDWIDEQIMKIQDKVRNLSLLKGALVYLAFFSGIAMILTILTNRISDRRIFMWLSGSVEMAEWEPSFWTFLEHWAGYIYMGTGMVLMLVLFYHNRLKKPIRIIQEGVEEFRKQNLGFPLEYDSRDEMGELCRLLDSMRENLEERYEDLWQTIENQRKLNAAFAHDLRTPLTVLKGYSEFLARYLPQGKVNAEKMVQVLELMSGQLERLTSFCKTMKSARSLEEYPVEKRRSTLEGLCRKIRGILEALSFGGEVELSLACDFPAEKQGYYDENLVLEVLENLLSNAIRYAESSIVIELDTEKRGGKEYLYLYVEDDGPGFSGDGLREALEPYWGQENSGEHFGLGLHICKTLCQLHGGAFSIANQSRRQGAIASASFEI</sequence>
<keyword evidence="4" id="KW-1003">Cell membrane</keyword>
<reference evidence="17" key="1">
    <citation type="journal article" date="2021" name="PeerJ">
        <title>Extensive microbial diversity within the chicken gut microbiome revealed by metagenomics and culture.</title>
        <authorList>
            <person name="Gilroy R."/>
            <person name="Ravi A."/>
            <person name="Getino M."/>
            <person name="Pursley I."/>
            <person name="Horton D.L."/>
            <person name="Alikhan N.F."/>
            <person name="Baker D."/>
            <person name="Gharbi K."/>
            <person name="Hall N."/>
            <person name="Watson M."/>
            <person name="Adriaenssens E.M."/>
            <person name="Foster-Nyarko E."/>
            <person name="Jarju S."/>
            <person name="Secka A."/>
            <person name="Antonio M."/>
            <person name="Oren A."/>
            <person name="Chaudhuri R.R."/>
            <person name="La Ragione R."/>
            <person name="Hildebrand F."/>
            <person name="Pallen M.J."/>
        </authorList>
    </citation>
    <scope>NUCLEOTIDE SEQUENCE</scope>
    <source>
        <strain evidence="17">ChiW19-6364</strain>
    </source>
</reference>
<keyword evidence="9 17" id="KW-0418">Kinase</keyword>
<feature type="transmembrane region" description="Helical" evidence="14">
    <location>
        <begin position="74"/>
        <end position="92"/>
    </location>
</feature>
<dbReference type="GO" id="GO:0000155">
    <property type="term" value="F:phosphorelay sensor kinase activity"/>
    <property type="evidence" value="ECO:0007669"/>
    <property type="project" value="InterPro"/>
</dbReference>
<dbReference type="InterPro" id="IPR036890">
    <property type="entry name" value="HATPase_C_sf"/>
</dbReference>
<reference evidence="17" key="2">
    <citation type="submission" date="2021-04" db="EMBL/GenBank/DDBJ databases">
        <authorList>
            <person name="Gilroy R."/>
        </authorList>
    </citation>
    <scope>NUCLEOTIDE SEQUENCE</scope>
    <source>
        <strain evidence="17">ChiW19-6364</strain>
    </source>
</reference>
<comment type="catalytic activity">
    <reaction evidence="1">
        <text>ATP + protein L-histidine = ADP + protein N-phospho-L-histidine.</text>
        <dbReference type="EC" id="2.7.13.3"/>
    </reaction>
</comment>
<comment type="caution">
    <text evidence="17">The sequence shown here is derived from an EMBL/GenBank/DDBJ whole genome shotgun (WGS) entry which is preliminary data.</text>
</comment>
<dbReference type="PANTHER" id="PTHR45528:SF1">
    <property type="entry name" value="SENSOR HISTIDINE KINASE CPXA"/>
    <property type="match status" value="1"/>
</dbReference>
<evidence type="ECO:0000256" key="12">
    <source>
        <dbReference type="ARBA" id="ARBA00023012"/>
    </source>
</evidence>
<dbReference type="CDD" id="cd00082">
    <property type="entry name" value="HisKA"/>
    <property type="match status" value="1"/>
</dbReference>
<dbReference type="InterPro" id="IPR003661">
    <property type="entry name" value="HisK_dim/P_dom"/>
</dbReference>
<evidence type="ECO:0000256" key="1">
    <source>
        <dbReference type="ARBA" id="ARBA00000085"/>
    </source>
</evidence>
<evidence type="ECO:0000259" key="16">
    <source>
        <dbReference type="PROSITE" id="PS50885"/>
    </source>
</evidence>
<dbReference type="AlphaFoldDB" id="A0A9D2R9G7"/>
<dbReference type="Gene3D" id="1.10.287.130">
    <property type="match status" value="1"/>
</dbReference>
<evidence type="ECO:0000256" key="9">
    <source>
        <dbReference type="ARBA" id="ARBA00022777"/>
    </source>
</evidence>
<dbReference type="InterPro" id="IPR003660">
    <property type="entry name" value="HAMP_dom"/>
</dbReference>
<evidence type="ECO:0000256" key="8">
    <source>
        <dbReference type="ARBA" id="ARBA00022741"/>
    </source>
</evidence>
<dbReference type="Pfam" id="PF02518">
    <property type="entry name" value="HATPase_c"/>
    <property type="match status" value="1"/>
</dbReference>
<dbReference type="GO" id="GO:0005886">
    <property type="term" value="C:plasma membrane"/>
    <property type="evidence" value="ECO:0007669"/>
    <property type="project" value="UniProtKB-SubCell"/>
</dbReference>
<dbReference type="PANTHER" id="PTHR45528">
    <property type="entry name" value="SENSOR HISTIDINE KINASE CPXA"/>
    <property type="match status" value="1"/>
</dbReference>
<dbReference type="SUPFAM" id="SSF158472">
    <property type="entry name" value="HAMP domain-like"/>
    <property type="match status" value="1"/>
</dbReference>
<dbReference type="InterPro" id="IPR036097">
    <property type="entry name" value="HisK_dim/P_sf"/>
</dbReference>
<dbReference type="GO" id="GO:0005524">
    <property type="term" value="F:ATP binding"/>
    <property type="evidence" value="ECO:0007669"/>
    <property type="project" value="UniProtKB-KW"/>
</dbReference>
<evidence type="ECO:0000256" key="7">
    <source>
        <dbReference type="ARBA" id="ARBA00022692"/>
    </source>
</evidence>
<proteinExistence type="predicted"/>
<dbReference type="SUPFAM" id="SSF55874">
    <property type="entry name" value="ATPase domain of HSP90 chaperone/DNA topoisomerase II/histidine kinase"/>
    <property type="match status" value="1"/>
</dbReference>
<dbReference type="Pfam" id="PF00512">
    <property type="entry name" value="HisKA"/>
    <property type="match status" value="1"/>
</dbReference>
<dbReference type="EMBL" id="DWUX01000216">
    <property type="protein sequence ID" value="HJD40805.1"/>
    <property type="molecule type" value="Genomic_DNA"/>
</dbReference>
<evidence type="ECO:0000256" key="5">
    <source>
        <dbReference type="ARBA" id="ARBA00022553"/>
    </source>
</evidence>
<keyword evidence="8" id="KW-0547">Nucleotide-binding</keyword>
<dbReference type="Proteomes" id="UP000823850">
    <property type="component" value="Unassembled WGS sequence"/>
</dbReference>
<evidence type="ECO:0000256" key="2">
    <source>
        <dbReference type="ARBA" id="ARBA00004651"/>
    </source>
</evidence>
<evidence type="ECO:0000256" key="14">
    <source>
        <dbReference type="SAM" id="Phobius"/>
    </source>
</evidence>
<dbReference type="CDD" id="cd06225">
    <property type="entry name" value="HAMP"/>
    <property type="match status" value="1"/>
</dbReference>
<keyword evidence="11 14" id="KW-1133">Transmembrane helix</keyword>
<dbReference type="Gene3D" id="3.30.565.10">
    <property type="entry name" value="Histidine kinase-like ATPase, C-terminal domain"/>
    <property type="match status" value="1"/>
</dbReference>
<evidence type="ECO:0000313" key="17">
    <source>
        <dbReference type="EMBL" id="HJD40805.1"/>
    </source>
</evidence>
<dbReference type="SMART" id="SM00304">
    <property type="entry name" value="HAMP"/>
    <property type="match status" value="1"/>
</dbReference>
<evidence type="ECO:0000256" key="6">
    <source>
        <dbReference type="ARBA" id="ARBA00022679"/>
    </source>
</evidence>